<dbReference type="Gene3D" id="3.20.20.100">
    <property type="entry name" value="NADP-dependent oxidoreductase domain"/>
    <property type="match status" value="1"/>
</dbReference>
<sequence>MAGPFVKLPQKFLQSITATKVNYRRLGGLMVSNPIMGCMGIGNPEWWNWVLDRERAFPLLKAAIDCGINTFDTANVYSNGDSERIIGQALRKYDIPRRKVIIMTKVGRVMADAGAHEGIPFMNQEASLSKDHVNHFGLSRKNIFESVDQSLERLGTDYIDVLQIHRFDPLTPPEETMRALHDLVSMGKVRYIGASSMWTYQLATLQFTAQMNGLTKFVSMQNHYNLLYREEEREMNKFCKENGIGLLPWAPLASGQLACQYKDYGKSPRTADNVNTPRFSYGKSGADKEIINRVAAVATERKWSMTDVSLAWLNKRCVAPVIGLSSIKRMEEALSAQGKELSDAEEAYLEEPYVSKGIEGHF</sequence>
<dbReference type="InterPro" id="IPR023210">
    <property type="entry name" value="NADP_OxRdtase_dom"/>
</dbReference>
<name>A0A8H2DXX0_ORBOL</name>
<dbReference type="InterPro" id="IPR036812">
    <property type="entry name" value="NAD(P)_OxRdtase_dom_sf"/>
</dbReference>
<evidence type="ECO:0000256" key="2">
    <source>
        <dbReference type="ARBA" id="ARBA00022857"/>
    </source>
</evidence>
<dbReference type="SUPFAM" id="SSF51430">
    <property type="entry name" value="NAD(P)-linked oxidoreductase"/>
    <property type="match status" value="1"/>
</dbReference>
<evidence type="ECO:0000256" key="1">
    <source>
        <dbReference type="ARBA" id="ARBA00007905"/>
    </source>
</evidence>
<organism evidence="5 6">
    <name type="scientific">Orbilia oligospora</name>
    <name type="common">Nematode-trapping fungus</name>
    <name type="synonym">Arthrobotrys oligospora</name>
    <dbReference type="NCBI Taxonomy" id="2813651"/>
    <lineage>
        <taxon>Eukaryota</taxon>
        <taxon>Fungi</taxon>
        <taxon>Dikarya</taxon>
        <taxon>Ascomycota</taxon>
        <taxon>Pezizomycotina</taxon>
        <taxon>Orbiliomycetes</taxon>
        <taxon>Orbiliales</taxon>
        <taxon>Orbiliaceae</taxon>
        <taxon>Orbilia</taxon>
    </lineage>
</organism>
<dbReference type="PANTHER" id="PTHR43364:SF9">
    <property type="entry name" value="OXIDOREDUCTASE"/>
    <property type="match status" value="1"/>
</dbReference>
<dbReference type="GO" id="GO:0005829">
    <property type="term" value="C:cytosol"/>
    <property type="evidence" value="ECO:0007669"/>
    <property type="project" value="UniProtKB-ARBA"/>
</dbReference>
<dbReference type="GO" id="GO:0016491">
    <property type="term" value="F:oxidoreductase activity"/>
    <property type="evidence" value="ECO:0007669"/>
    <property type="project" value="UniProtKB-KW"/>
</dbReference>
<dbReference type="FunFam" id="3.20.20.100:FF:000004">
    <property type="entry name" value="Oxidoreductase, aldo/keto reductase"/>
    <property type="match status" value="1"/>
</dbReference>
<comment type="similarity">
    <text evidence="1">Belongs to the aldo/keto reductase family.</text>
</comment>
<dbReference type="Proteomes" id="UP000297595">
    <property type="component" value="Unassembled WGS sequence"/>
</dbReference>
<dbReference type="Pfam" id="PF00248">
    <property type="entry name" value="Aldo_ket_red"/>
    <property type="match status" value="1"/>
</dbReference>
<evidence type="ECO:0000313" key="5">
    <source>
        <dbReference type="EMBL" id="TGJ66786.1"/>
    </source>
</evidence>
<evidence type="ECO:0000256" key="3">
    <source>
        <dbReference type="ARBA" id="ARBA00023002"/>
    </source>
</evidence>
<dbReference type="CDD" id="cd19079">
    <property type="entry name" value="AKR_EcYajO-like"/>
    <property type="match status" value="1"/>
</dbReference>
<keyword evidence="2" id="KW-0521">NADP</keyword>
<dbReference type="EMBL" id="SOZJ01000005">
    <property type="protein sequence ID" value="TGJ66786.1"/>
    <property type="molecule type" value="Genomic_DNA"/>
</dbReference>
<dbReference type="AlphaFoldDB" id="A0A8H2DXX0"/>
<accession>A0A8H2DXX0</accession>
<dbReference type="InterPro" id="IPR050523">
    <property type="entry name" value="AKR_Detox_Biosynth"/>
</dbReference>
<protein>
    <recommendedName>
        <fullName evidence="4">NADP-dependent oxidoreductase domain-containing protein</fullName>
    </recommendedName>
</protein>
<dbReference type="PANTHER" id="PTHR43364">
    <property type="entry name" value="NADH-SPECIFIC METHYLGLYOXAL REDUCTASE-RELATED"/>
    <property type="match status" value="1"/>
</dbReference>
<feature type="domain" description="NADP-dependent oxidoreductase" evidence="4">
    <location>
        <begin position="36"/>
        <end position="351"/>
    </location>
</feature>
<comment type="caution">
    <text evidence="5">The sequence shown here is derived from an EMBL/GenBank/DDBJ whole genome shotgun (WGS) entry which is preliminary data.</text>
</comment>
<evidence type="ECO:0000313" key="6">
    <source>
        <dbReference type="Proteomes" id="UP000297595"/>
    </source>
</evidence>
<reference evidence="5 6" key="1">
    <citation type="submission" date="2019-03" db="EMBL/GenBank/DDBJ databases">
        <title>Nematode-trapping fungi genome.</title>
        <authorList>
            <person name="Vidal-Diez De Ulzurrun G."/>
        </authorList>
    </citation>
    <scope>NUCLEOTIDE SEQUENCE [LARGE SCALE GENOMIC DNA]</scope>
    <source>
        <strain evidence="5 6">TWF154</strain>
    </source>
</reference>
<gene>
    <name evidence="5" type="ORF">EYR41_008387</name>
</gene>
<keyword evidence="3" id="KW-0560">Oxidoreductase</keyword>
<evidence type="ECO:0000259" key="4">
    <source>
        <dbReference type="Pfam" id="PF00248"/>
    </source>
</evidence>
<proteinExistence type="inferred from homology"/>